<evidence type="ECO:0000313" key="2">
    <source>
        <dbReference type="EMBL" id="KIM84794.1"/>
    </source>
</evidence>
<dbReference type="Proteomes" id="UP000054166">
    <property type="component" value="Unassembled WGS sequence"/>
</dbReference>
<sequence length="339" mass="35016">MTTLSIKKGSSVDILKPYGPVEFGDDVKTTAQLRTILTDKEVMGESDQFVDKDGSLLKRDVEASTQWPDLVAEDAIRIICSDPVDEIAPAAGDTAAVAENGAATIGDTVPTKGDSVPAAVDAVPAIADTAPATETIHTTVETVQTGNASATDYTATETGGKTKTELQGFVNRTKTEVIETALNKTGAIVQQKFTQGMQEARVAVDKVIAIAGASGAKMAESVATQKARLQGAGVARAGSAIMTFGGIVTGEGDDSKTTPPSISMSPKLTNMFKDAPKDAPKDEPKDASEQNGTPGGANFGKTRSASARVVATSAQPQVKRGSPTGRKPKDQHFASPIPS</sequence>
<keyword evidence="3" id="KW-1185">Reference proteome</keyword>
<evidence type="ECO:0000256" key="1">
    <source>
        <dbReference type="SAM" id="MobiDB-lite"/>
    </source>
</evidence>
<organism evidence="2 3">
    <name type="scientific">Piloderma croceum (strain F 1598)</name>
    <dbReference type="NCBI Taxonomy" id="765440"/>
    <lineage>
        <taxon>Eukaryota</taxon>
        <taxon>Fungi</taxon>
        <taxon>Dikarya</taxon>
        <taxon>Basidiomycota</taxon>
        <taxon>Agaricomycotina</taxon>
        <taxon>Agaricomycetes</taxon>
        <taxon>Agaricomycetidae</taxon>
        <taxon>Atheliales</taxon>
        <taxon>Atheliaceae</taxon>
        <taxon>Piloderma</taxon>
    </lineage>
</organism>
<gene>
    <name evidence="2" type="ORF">PILCRDRAFT_369386</name>
</gene>
<protein>
    <submittedName>
        <fullName evidence="2">Uncharacterized protein</fullName>
    </submittedName>
</protein>
<proteinExistence type="predicted"/>
<reference evidence="2 3" key="1">
    <citation type="submission" date="2014-04" db="EMBL/GenBank/DDBJ databases">
        <authorList>
            <consortium name="DOE Joint Genome Institute"/>
            <person name="Kuo A."/>
            <person name="Tarkka M."/>
            <person name="Buscot F."/>
            <person name="Kohler A."/>
            <person name="Nagy L.G."/>
            <person name="Floudas D."/>
            <person name="Copeland A."/>
            <person name="Barry K.W."/>
            <person name="Cichocki N."/>
            <person name="Veneault-Fourrey C."/>
            <person name="LaButti K."/>
            <person name="Lindquist E.A."/>
            <person name="Lipzen A."/>
            <person name="Lundell T."/>
            <person name="Morin E."/>
            <person name="Murat C."/>
            <person name="Sun H."/>
            <person name="Tunlid A."/>
            <person name="Henrissat B."/>
            <person name="Grigoriev I.V."/>
            <person name="Hibbett D.S."/>
            <person name="Martin F."/>
            <person name="Nordberg H.P."/>
            <person name="Cantor M.N."/>
            <person name="Hua S.X."/>
        </authorList>
    </citation>
    <scope>NUCLEOTIDE SEQUENCE [LARGE SCALE GENOMIC DNA]</scope>
    <source>
        <strain evidence="2 3">F 1598</strain>
    </source>
</reference>
<feature type="compositionally biased region" description="Low complexity" evidence="1">
    <location>
        <begin position="302"/>
        <end position="314"/>
    </location>
</feature>
<name>A0A0C3FYQ9_PILCF</name>
<dbReference type="InParanoid" id="A0A0C3FYQ9"/>
<dbReference type="EMBL" id="KN832986">
    <property type="protein sequence ID" value="KIM84794.1"/>
    <property type="molecule type" value="Genomic_DNA"/>
</dbReference>
<evidence type="ECO:0000313" key="3">
    <source>
        <dbReference type="Proteomes" id="UP000054166"/>
    </source>
</evidence>
<reference evidence="3" key="2">
    <citation type="submission" date="2015-01" db="EMBL/GenBank/DDBJ databases">
        <title>Evolutionary Origins and Diversification of the Mycorrhizal Mutualists.</title>
        <authorList>
            <consortium name="DOE Joint Genome Institute"/>
            <consortium name="Mycorrhizal Genomics Consortium"/>
            <person name="Kohler A."/>
            <person name="Kuo A."/>
            <person name="Nagy L.G."/>
            <person name="Floudas D."/>
            <person name="Copeland A."/>
            <person name="Barry K.W."/>
            <person name="Cichocki N."/>
            <person name="Veneault-Fourrey C."/>
            <person name="LaButti K."/>
            <person name="Lindquist E.A."/>
            <person name="Lipzen A."/>
            <person name="Lundell T."/>
            <person name="Morin E."/>
            <person name="Murat C."/>
            <person name="Riley R."/>
            <person name="Ohm R."/>
            <person name="Sun H."/>
            <person name="Tunlid A."/>
            <person name="Henrissat B."/>
            <person name="Grigoriev I.V."/>
            <person name="Hibbett D.S."/>
            <person name="Martin F."/>
        </authorList>
    </citation>
    <scope>NUCLEOTIDE SEQUENCE [LARGE SCALE GENOMIC DNA]</scope>
    <source>
        <strain evidence="3">F 1598</strain>
    </source>
</reference>
<feature type="region of interest" description="Disordered" evidence="1">
    <location>
        <begin position="247"/>
        <end position="339"/>
    </location>
</feature>
<accession>A0A0C3FYQ9</accession>
<feature type="compositionally biased region" description="Polar residues" evidence="1">
    <location>
        <begin position="257"/>
        <end position="268"/>
    </location>
</feature>
<dbReference type="HOGENOM" id="CLU_819181_0_0_1"/>
<feature type="compositionally biased region" description="Basic and acidic residues" evidence="1">
    <location>
        <begin position="274"/>
        <end position="288"/>
    </location>
</feature>
<dbReference type="AlphaFoldDB" id="A0A0C3FYQ9"/>